<keyword evidence="3" id="KW-1185">Reference proteome</keyword>
<name>A0A848FL52_9BURK</name>
<dbReference type="Pfam" id="PF13480">
    <property type="entry name" value="Acetyltransf_6"/>
    <property type="match status" value="1"/>
</dbReference>
<keyword evidence="2" id="KW-0808">Transferase</keyword>
<dbReference type="InterPro" id="IPR038740">
    <property type="entry name" value="BioF2-like_GNAT_dom"/>
</dbReference>
<dbReference type="InterPro" id="IPR016181">
    <property type="entry name" value="Acyl_CoA_acyltransferase"/>
</dbReference>
<evidence type="ECO:0000313" key="3">
    <source>
        <dbReference type="Proteomes" id="UP000574067"/>
    </source>
</evidence>
<comment type="caution">
    <text evidence="2">The sequence shown here is derived from an EMBL/GenBank/DDBJ whole genome shotgun (WGS) entry which is preliminary data.</text>
</comment>
<gene>
    <name evidence="2" type="ORF">HHL10_28885</name>
</gene>
<feature type="domain" description="BioF2-like acetyltransferase" evidence="1">
    <location>
        <begin position="173"/>
        <end position="317"/>
    </location>
</feature>
<proteinExistence type="predicted"/>
<dbReference type="Proteomes" id="UP000574067">
    <property type="component" value="Unassembled WGS sequence"/>
</dbReference>
<protein>
    <submittedName>
        <fullName evidence="2">GNAT family N-acetyltransferase</fullName>
    </submittedName>
</protein>
<dbReference type="RefSeq" id="WP_169163888.1">
    <property type="nucleotide sequence ID" value="NZ_JABBFW010000048.1"/>
</dbReference>
<dbReference type="Gene3D" id="3.40.630.30">
    <property type="match status" value="1"/>
</dbReference>
<dbReference type="EMBL" id="JABBFW010000048">
    <property type="protein sequence ID" value="NML18990.1"/>
    <property type="molecule type" value="Genomic_DNA"/>
</dbReference>
<accession>A0A848FL52</accession>
<organism evidence="2 3">
    <name type="scientific">Azohydromonas caseinilytica</name>
    <dbReference type="NCBI Taxonomy" id="2728836"/>
    <lineage>
        <taxon>Bacteria</taxon>
        <taxon>Pseudomonadati</taxon>
        <taxon>Pseudomonadota</taxon>
        <taxon>Betaproteobacteria</taxon>
        <taxon>Burkholderiales</taxon>
        <taxon>Sphaerotilaceae</taxon>
        <taxon>Azohydromonas</taxon>
    </lineage>
</organism>
<dbReference type="AlphaFoldDB" id="A0A848FL52"/>
<dbReference type="SUPFAM" id="SSF55729">
    <property type="entry name" value="Acyl-CoA N-acyltransferases (Nat)"/>
    <property type="match status" value="1"/>
</dbReference>
<evidence type="ECO:0000259" key="1">
    <source>
        <dbReference type="Pfam" id="PF13480"/>
    </source>
</evidence>
<reference evidence="2 3" key="1">
    <citation type="submission" date="2020-04" db="EMBL/GenBank/DDBJ databases">
        <title>Azohydromonas sp. isolated from soil.</title>
        <authorList>
            <person name="Dahal R.H."/>
        </authorList>
    </citation>
    <scope>NUCLEOTIDE SEQUENCE [LARGE SCALE GENOMIC DNA]</scope>
    <source>
        <strain evidence="2 3">G-1-1-14</strain>
    </source>
</reference>
<sequence length="389" mass="44742">MTIRTIRTLEGLAEVRTSWEQWQTHVNSDLAQFELLCRLRPQVMQPCVIVVERHGVPQALVAARLEEARVAPSIGYLQLPRIPARVLAVIHQGVMGQLDDAAAAEVVQHLWSMLATKAADAIDFHHLPEDSALLRALYRDGPRWFCEKTPRWSTHREMVLPTQGGLMETLRGKHRTHLRKREKELDEAFPGRVTWRWLTRIDDVPALCAKLEKVAAGTYQRGLGAGFFDNEEFRRRFELFARRGQLRVQLLEIDDEARAFWFGFVYGHCFHSSETGYDASLRDYEVGTLMFVRMVDELAREGVRQLDFGLGDAYYKERFGHRFWRETCVWLFAPTFKGSALMVYVRLLTVAEQAARRLVSHLGLRDKLKNAWRRNRAKGGPAATAKARS</sequence>
<dbReference type="GO" id="GO:0016740">
    <property type="term" value="F:transferase activity"/>
    <property type="evidence" value="ECO:0007669"/>
    <property type="project" value="UniProtKB-KW"/>
</dbReference>
<evidence type="ECO:0000313" key="2">
    <source>
        <dbReference type="EMBL" id="NML18990.1"/>
    </source>
</evidence>